<sequence>MPKGKALNGAVIAISGTLSKPRKEVEADIAAAGGKAGSSVTATTTLLVTTDAEYASVTSKVAAAKARGIPCVCESYLRACLAKGSLASTGPHLVTGSRPATAGTKRKAVAPGGRPKAAKAAPAPAKLSATLAPGGRPKAAKAAPAPAKLSATLAPGGRPKAAKAAPAPAKLSATRSFSSSQKVEFMAYSRALDCLILGNHDHHTNLFALDMATLSLRAVKGLGALETPFPGGCIAIGETASDRESIFVSEHRYDHILGAGIQGGGIQWGGCIGAEGELTMTGPMQMCFDGAVDELWVAREQHHPRFVCVLRGSTGKKVGVISPTALWGPGQDSQYFVRHIAGLALSDEEVFVATEHGVKVFSRGQRESAVWPPMPAGEPGTEVGEESKQGYVYRRELKVNKRIDHVAGWNGQLVLCCEDAVRILNSTGKELCKLPQRGAKCAAICGRADGDELAVLVGNGNIHFYK</sequence>
<dbReference type="EMBL" id="BRYB01004780">
    <property type="protein sequence ID" value="GMI36697.1"/>
    <property type="molecule type" value="Genomic_DNA"/>
</dbReference>
<comment type="caution">
    <text evidence="3">The sequence shown here is derived from an EMBL/GenBank/DDBJ whole genome shotgun (WGS) entry which is preliminary data.</text>
</comment>
<dbReference type="Pfam" id="PF00533">
    <property type="entry name" value="BRCT"/>
    <property type="match status" value="1"/>
</dbReference>
<dbReference type="PROSITE" id="PS50172">
    <property type="entry name" value="BRCT"/>
    <property type="match status" value="1"/>
</dbReference>
<dbReference type="Gene3D" id="3.40.50.10190">
    <property type="entry name" value="BRCT domain"/>
    <property type="match status" value="1"/>
</dbReference>
<dbReference type="SMART" id="SM00292">
    <property type="entry name" value="BRCT"/>
    <property type="match status" value="1"/>
</dbReference>
<reference evidence="3 4" key="1">
    <citation type="journal article" date="2023" name="Commun. Biol.">
        <title>Genome analysis of Parmales, the sister group of diatoms, reveals the evolutionary specialization of diatoms from phago-mixotrophs to photoautotrophs.</title>
        <authorList>
            <person name="Ban H."/>
            <person name="Sato S."/>
            <person name="Yoshikawa S."/>
            <person name="Yamada K."/>
            <person name="Nakamura Y."/>
            <person name="Ichinomiya M."/>
            <person name="Sato N."/>
            <person name="Blanc-Mathieu R."/>
            <person name="Endo H."/>
            <person name="Kuwata A."/>
            <person name="Ogata H."/>
        </authorList>
    </citation>
    <scope>NUCLEOTIDE SEQUENCE [LARGE SCALE GENOMIC DNA]</scope>
</reference>
<feature type="region of interest" description="Disordered" evidence="1">
    <location>
        <begin position="91"/>
        <end position="167"/>
    </location>
</feature>
<evidence type="ECO:0000259" key="2">
    <source>
        <dbReference type="PROSITE" id="PS50172"/>
    </source>
</evidence>
<proteinExistence type="predicted"/>
<feature type="domain" description="BRCT" evidence="2">
    <location>
        <begin position="2"/>
        <end position="94"/>
    </location>
</feature>
<evidence type="ECO:0000256" key="1">
    <source>
        <dbReference type="SAM" id="MobiDB-lite"/>
    </source>
</evidence>
<gene>
    <name evidence="3" type="ORF">TeGR_g15306</name>
</gene>
<dbReference type="InterPro" id="IPR036420">
    <property type="entry name" value="BRCT_dom_sf"/>
</dbReference>
<evidence type="ECO:0000313" key="3">
    <source>
        <dbReference type="EMBL" id="GMI36697.1"/>
    </source>
</evidence>
<evidence type="ECO:0000313" key="4">
    <source>
        <dbReference type="Proteomes" id="UP001165060"/>
    </source>
</evidence>
<protein>
    <recommendedName>
        <fullName evidence="2">BRCT domain-containing protein</fullName>
    </recommendedName>
</protein>
<dbReference type="InterPro" id="IPR001357">
    <property type="entry name" value="BRCT_dom"/>
</dbReference>
<organism evidence="3 4">
    <name type="scientific">Tetraparma gracilis</name>
    <dbReference type="NCBI Taxonomy" id="2962635"/>
    <lineage>
        <taxon>Eukaryota</taxon>
        <taxon>Sar</taxon>
        <taxon>Stramenopiles</taxon>
        <taxon>Ochrophyta</taxon>
        <taxon>Bolidophyceae</taxon>
        <taxon>Parmales</taxon>
        <taxon>Triparmaceae</taxon>
        <taxon>Tetraparma</taxon>
    </lineage>
</organism>
<keyword evidence="4" id="KW-1185">Reference proteome</keyword>
<dbReference type="Proteomes" id="UP001165060">
    <property type="component" value="Unassembled WGS sequence"/>
</dbReference>
<dbReference type="SUPFAM" id="SSF52113">
    <property type="entry name" value="BRCT domain"/>
    <property type="match status" value="1"/>
</dbReference>
<feature type="compositionally biased region" description="Low complexity" evidence="1">
    <location>
        <begin position="109"/>
        <end position="155"/>
    </location>
</feature>
<name>A0ABQ6N0K9_9STRA</name>
<accession>A0ABQ6N0K9</accession>